<dbReference type="InterPro" id="IPR012328">
    <property type="entry name" value="Chalcone/stilbene_synt_C"/>
</dbReference>
<organism evidence="6 7">
    <name type="scientific">Flavisphingopyxis soli</name>
    <dbReference type="NCBI Taxonomy" id="2601267"/>
    <lineage>
        <taxon>Bacteria</taxon>
        <taxon>Pseudomonadati</taxon>
        <taxon>Pseudomonadota</taxon>
        <taxon>Alphaproteobacteria</taxon>
        <taxon>Sphingomonadales</taxon>
        <taxon>Sphingopyxidaceae</taxon>
        <taxon>Flavisphingopyxis</taxon>
    </lineage>
</organism>
<dbReference type="Pfam" id="PF02797">
    <property type="entry name" value="Chal_sti_synt_C"/>
    <property type="match status" value="1"/>
</dbReference>
<dbReference type="InterPro" id="IPR016039">
    <property type="entry name" value="Thiolase-like"/>
</dbReference>
<dbReference type="PIRSF" id="PIRSF000451">
    <property type="entry name" value="PKS_III"/>
    <property type="match status" value="1"/>
</dbReference>
<evidence type="ECO:0000313" key="7">
    <source>
        <dbReference type="Proteomes" id="UP000321129"/>
    </source>
</evidence>
<protein>
    <submittedName>
        <fullName evidence="6">Type III polyketide synthase</fullName>
    </submittedName>
</protein>
<keyword evidence="2" id="KW-0808">Transferase</keyword>
<feature type="domain" description="Chalcone/stilbene synthase C-terminal" evidence="5">
    <location>
        <begin position="232"/>
        <end position="355"/>
    </location>
</feature>
<evidence type="ECO:0000256" key="2">
    <source>
        <dbReference type="ARBA" id="ARBA00022679"/>
    </source>
</evidence>
<dbReference type="Pfam" id="PF00195">
    <property type="entry name" value="Chal_sti_synt_N"/>
    <property type="match status" value="1"/>
</dbReference>
<dbReference type="RefSeq" id="WP_147121264.1">
    <property type="nucleotide sequence ID" value="NZ_VOPY01000001.1"/>
</dbReference>
<dbReference type="InterPro" id="IPR001099">
    <property type="entry name" value="Chalcone/stilbene_synt_N"/>
</dbReference>
<dbReference type="Gene3D" id="3.40.47.10">
    <property type="match status" value="2"/>
</dbReference>
<dbReference type="GO" id="GO:0016747">
    <property type="term" value="F:acyltransferase activity, transferring groups other than amino-acyl groups"/>
    <property type="evidence" value="ECO:0007669"/>
    <property type="project" value="InterPro"/>
</dbReference>
<evidence type="ECO:0000259" key="5">
    <source>
        <dbReference type="Pfam" id="PF02797"/>
    </source>
</evidence>
<dbReference type="PANTHER" id="PTHR11877:SF46">
    <property type="entry name" value="TYPE III POLYKETIDE SYNTHASE A"/>
    <property type="match status" value="1"/>
</dbReference>
<dbReference type="SUPFAM" id="SSF53901">
    <property type="entry name" value="Thiolase-like"/>
    <property type="match status" value="2"/>
</dbReference>
<proteinExistence type="inferred from homology"/>
<dbReference type="Proteomes" id="UP000321129">
    <property type="component" value="Unassembled WGS sequence"/>
</dbReference>
<dbReference type="EMBL" id="VOPY01000001">
    <property type="protein sequence ID" value="TXC73428.1"/>
    <property type="molecule type" value="Genomic_DNA"/>
</dbReference>
<name>A0A5C6URB0_9SPHN</name>
<dbReference type="PANTHER" id="PTHR11877">
    <property type="entry name" value="HYDROXYMETHYLGLUTARYL-COA SYNTHASE"/>
    <property type="match status" value="1"/>
</dbReference>
<keyword evidence="7" id="KW-1185">Reference proteome</keyword>
<accession>A0A5C6URB0</accession>
<sequence length="360" mass="37673">MTQSITTAVHGIGTAVPSHEVHGAFIDWASAHVADERADKMFLRMAARSGIDQRWSVLPHGDDGGSPVAPGGFYDRDPLPGTAERMAAYARYAPQLALAAIGDLASRVELGGITHLVVASCTGFVAPGIDQIIARELGLDADVERTFIGFMGCYAGITALRTGRHIVRSEPDARVLVVAVELSSLHLTPTDEIERLLAMLQFSDGAAAALLTAADAAPADAMRLGDPASLALAGGEELIQWHIGDAGFSMELSGAVPRRLHDALEDPAVRVQLIGDTPPDLYAIHPGGRSILDAVGRGLDLPEHALDDSRAVLAAFGNMSSASVLFVLARMIAERRTGSGIALAFGPGVAVEGLAFDLPR</sequence>
<dbReference type="AlphaFoldDB" id="A0A5C6URB0"/>
<dbReference type="InterPro" id="IPR011141">
    <property type="entry name" value="Polyketide_synthase_type-III"/>
</dbReference>
<evidence type="ECO:0000313" key="6">
    <source>
        <dbReference type="EMBL" id="TXC73428.1"/>
    </source>
</evidence>
<evidence type="ECO:0000256" key="3">
    <source>
        <dbReference type="PIRSR" id="PIRSR000451-1"/>
    </source>
</evidence>
<comment type="caution">
    <text evidence="6">The sequence shown here is derived from an EMBL/GenBank/DDBJ whole genome shotgun (WGS) entry which is preliminary data.</text>
</comment>
<gene>
    <name evidence="6" type="ORF">FSZ31_01320</name>
</gene>
<feature type="active site" description="Acyl-thioester intermediate" evidence="3">
    <location>
        <position position="153"/>
    </location>
</feature>
<dbReference type="GO" id="GO:0030639">
    <property type="term" value="P:polyketide biosynthetic process"/>
    <property type="evidence" value="ECO:0007669"/>
    <property type="project" value="TreeGrafter"/>
</dbReference>
<evidence type="ECO:0000259" key="4">
    <source>
        <dbReference type="Pfam" id="PF00195"/>
    </source>
</evidence>
<comment type="similarity">
    <text evidence="1">Belongs to the thiolase-like superfamily. Chalcone/stilbene synthases family.</text>
</comment>
<feature type="domain" description="Chalcone/stilbene synthase N-terminal" evidence="4">
    <location>
        <begin position="96"/>
        <end position="213"/>
    </location>
</feature>
<reference evidence="6 7" key="1">
    <citation type="submission" date="2019-08" db="EMBL/GenBank/DDBJ databases">
        <title>Sphingorhabdus soil sp. nov., isolated from arctic soil.</title>
        <authorList>
            <person name="Liu Y."/>
        </authorList>
    </citation>
    <scope>NUCLEOTIDE SEQUENCE [LARGE SCALE GENOMIC DNA]</scope>
    <source>
        <strain evidence="6 7">D-2Q-5-6</strain>
    </source>
</reference>
<dbReference type="OrthoDB" id="9786288at2"/>
<evidence type="ECO:0000256" key="1">
    <source>
        <dbReference type="ARBA" id="ARBA00005531"/>
    </source>
</evidence>